<feature type="repeat" description="ANK" evidence="3">
    <location>
        <begin position="95"/>
        <end position="134"/>
    </location>
</feature>
<organism evidence="4 5">
    <name type="scientific">Legionella beliardensis</name>
    <dbReference type="NCBI Taxonomy" id="91822"/>
    <lineage>
        <taxon>Bacteria</taxon>
        <taxon>Pseudomonadati</taxon>
        <taxon>Pseudomonadota</taxon>
        <taxon>Gammaproteobacteria</taxon>
        <taxon>Legionellales</taxon>
        <taxon>Legionellaceae</taxon>
        <taxon>Legionella</taxon>
    </lineage>
</organism>
<name>A0A378I103_9GAMM</name>
<evidence type="ECO:0000256" key="3">
    <source>
        <dbReference type="PROSITE-ProRule" id="PRU00023"/>
    </source>
</evidence>
<gene>
    <name evidence="4" type="primary">arp_3</name>
    <name evidence="4" type="ORF">NCTC13315_01402</name>
</gene>
<dbReference type="PANTHER" id="PTHR24189:SF50">
    <property type="entry name" value="ANKYRIN REPEAT AND SOCS BOX PROTEIN 2"/>
    <property type="match status" value="1"/>
</dbReference>
<dbReference type="Pfam" id="PF12796">
    <property type="entry name" value="Ank_2"/>
    <property type="match status" value="1"/>
</dbReference>
<dbReference type="PANTHER" id="PTHR24189">
    <property type="entry name" value="MYOTROPHIN"/>
    <property type="match status" value="1"/>
</dbReference>
<proteinExistence type="predicted"/>
<protein>
    <submittedName>
        <fullName evidence="4">Ankyrin repeat protein</fullName>
    </submittedName>
</protein>
<dbReference type="SUPFAM" id="SSF48403">
    <property type="entry name" value="Ankyrin repeat"/>
    <property type="match status" value="1"/>
</dbReference>
<dbReference type="EMBL" id="UGNV01000001">
    <property type="protein sequence ID" value="STX28868.1"/>
    <property type="molecule type" value="Genomic_DNA"/>
</dbReference>
<accession>A0A378I103</accession>
<dbReference type="AlphaFoldDB" id="A0A378I103"/>
<evidence type="ECO:0000313" key="5">
    <source>
        <dbReference type="Proteomes" id="UP000254968"/>
    </source>
</evidence>
<keyword evidence="2 3" id="KW-0040">ANK repeat</keyword>
<dbReference type="Proteomes" id="UP000254968">
    <property type="component" value="Unassembled WGS sequence"/>
</dbReference>
<dbReference type="SMART" id="SM00248">
    <property type="entry name" value="ANK"/>
    <property type="match status" value="2"/>
</dbReference>
<keyword evidence="1" id="KW-0677">Repeat</keyword>
<reference evidence="4 5" key="1">
    <citation type="submission" date="2018-06" db="EMBL/GenBank/DDBJ databases">
        <authorList>
            <consortium name="Pathogen Informatics"/>
            <person name="Doyle S."/>
        </authorList>
    </citation>
    <scope>NUCLEOTIDE SEQUENCE [LARGE SCALE GENOMIC DNA]</scope>
    <source>
        <strain evidence="4 5">NCTC13315</strain>
    </source>
</reference>
<dbReference type="InterPro" id="IPR036770">
    <property type="entry name" value="Ankyrin_rpt-contain_sf"/>
</dbReference>
<dbReference type="PROSITE" id="PS50088">
    <property type="entry name" value="ANK_REPEAT"/>
    <property type="match status" value="1"/>
</dbReference>
<dbReference type="InterPro" id="IPR002110">
    <property type="entry name" value="Ankyrin_rpt"/>
</dbReference>
<dbReference type="RefSeq" id="WP_115302580.1">
    <property type="nucleotide sequence ID" value="NZ_CAAAHO010000001.1"/>
</dbReference>
<keyword evidence="5" id="KW-1185">Reference proteome</keyword>
<dbReference type="InterPro" id="IPR050745">
    <property type="entry name" value="Multifunctional_regulatory"/>
</dbReference>
<evidence type="ECO:0000256" key="2">
    <source>
        <dbReference type="ARBA" id="ARBA00023043"/>
    </source>
</evidence>
<evidence type="ECO:0000256" key="1">
    <source>
        <dbReference type="ARBA" id="ARBA00022737"/>
    </source>
</evidence>
<dbReference type="OrthoDB" id="5518868at2"/>
<dbReference type="Gene3D" id="1.25.40.20">
    <property type="entry name" value="Ankyrin repeat-containing domain"/>
    <property type="match status" value="1"/>
</dbReference>
<evidence type="ECO:0000313" key="4">
    <source>
        <dbReference type="EMBL" id="STX28868.1"/>
    </source>
</evidence>
<sequence>MNQAENNQEKFILYVKYASLLAQEEHLANVFGEVYENQVLKNAVIDIIRWYLDQGMDANTVDDNNRPALTYAVSSPEVVELLLSQDANPNLKSNSGNTPLHEAADRLSSLYTNQLLKSASLLIAAGADSNLRNKDKQMPIECISCVPSKNNEAKVEKLRKEFLQATSPSSLVITKKVAGWAVLGALEPELPLSQQDITDITLFEKGQYRQLLQLKASPNSSEDEIELKEPSSSSNRLASTGIIRDSAQANLPTSQDVWAAIRFFKTASQQVSKKVEPSEDLVSLYSLD</sequence>